<evidence type="ECO:0000313" key="2">
    <source>
        <dbReference type="EMBL" id="AHB48231.1"/>
    </source>
</evidence>
<dbReference type="PANTHER" id="PTHR30272">
    <property type="entry name" value="3-HYDROXYACYL-[ACYL-CARRIER-PROTEIN] DEHYDRATASE"/>
    <property type="match status" value="1"/>
</dbReference>
<dbReference type="GO" id="GO:0016829">
    <property type="term" value="F:lyase activity"/>
    <property type="evidence" value="ECO:0007669"/>
    <property type="project" value="UniProtKB-KW"/>
</dbReference>
<keyword evidence="1" id="KW-0456">Lyase</keyword>
<protein>
    <submittedName>
        <fullName evidence="2">3-hydroxyacyl-ACP dehydratase</fullName>
    </submittedName>
</protein>
<dbReference type="Pfam" id="PF07977">
    <property type="entry name" value="FabA"/>
    <property type="match status" value="1"/>
</dbReference>
<keyword evidence="3" id="KW-1185">Reference proteome</keyword>
<evidence type="ECO:0000313" key="3">
    <source>
        <dbReference type="Proteomes" id="UP000018542"/>
    </source>
</evidence>
<accession>V5SBE3</accession>
<dbReference type="KEGG" id="hni:W911_07315"/>
<dbReference type="HOGENOM" id="CLU_078912_3_3_5"/>
<dbReference type="Proteomes" id="UP000018542">
    <property type="component" value="Chromosome"/>
</dbReference>
<dbReference type="STRING" id="1029756.W911_07315"/>
<organism evidence="2 3">
    <name type="scientific">Hyphomicrobium nitrativorans NL23</name>
    <dbReference type="NCBI Taxonomy" id="1029756"/>
    <lineage>
        <taxon>Bacteria</taxon>
        <taxon>Pseudomonadati</taxon>
        <taxon>Pseudomonadota</taxon>
        <taxon>Alphaproteobacteria</taxon>
        <taxon>Hyphomicrobiales</taxon>
        <taxon>Hyphomicrobiaceae</taxon>
        <taxon>Hyphomicrobium</taxon>
    </lineage>
</organism>
<dbReference type="OrthoDB" id="9812462at2"/>
<dbReference type="Gene3D" id="3.10.129.10">
    <property type="entry name" value="Hotdog Thioesterase"/>
    <property type="match status" value="1"/>
</dbReference>
<dbReference type="InterPro" id="IPR029069">
    <property type="entry name" value="HotDog_dom_sf"/>
</dbReference>
<dbReference type="RefSeq" id="WP_023786851.1">
    <property type="nucleotide sequence ID" value="NC_022997.1"/>
</dbReference>
<dbReference type="PANTHER" id="PTHR30272:SF1">
    <property type="entry name" value="3-HYDROXYACYL-[ACYL-CARRIER-PROTEIN] DEHYDRATASE"/>
    <property type="match status" value="1"/>
</dbReference>
<dbReference type="AlphaFoldDB" id="V5SBE3"/>
<reference evidence="2 3" key="1">
    <citation type="journal article" date="2014" name="Genome Announc.">
        <title>Complete Genome Sequence of Hyphomicrobium nitrativorans Strain NL23, a Denitrifying Bacterium Isolated from Biofilm of a Methanol-Fed Denitrification System Treating Seawater at the Montreal Biodome.</title>
        <authorList>
            <person name="Martineau C."/>
            <person name="Villeneuve C."/>
            <person name="Mauffrey F."/>
            <person name="Villemur R."/>
        </authorList>
    </citation>
    <scope>NUCLEOTIDE SEQUENCE [LARGE SCALE GENOMIC DNA]</scope>
    <source>
        <strain evidence="2">NL23</strain>
    </source>
</reference>
<dbReference type="InterPro" id="IPR013114">
    <property type="entry name" value="FabA_FabZ"/>
</dbReference>
<gene>
    <name evidence="2" type="ORF">W911_07315</name>
</gene>
<proteinExistence type="predicted"/>
<dbReference type="PATRIC" id="fig|1029756.8.peg.1532"/>
<sequence length="156" mass="17006">MRLETFQMLDKIETLDRKAQTLVALAHVPRSSPVFDGHFPGHPIMPGVLLLETMAQAAGYLLMALNDFSRMPFFAAAKTANFRAFVEPGALLKAHAECVHLGSGYAVMSTSLTCRGQRVADARLTMRNVPFPSPALEKHVVREGRRLGALEAGTVC</sequence>
<dbReference type="CDD" id="cd01288">
    <property type="entry name" value="FabZ"/>
    <property type="match status" value="1"/>
</dbReference>
<dbReference type="SUPFAM" id="SSF54637">
    <property type="entry name" value="Thioesterase/thiol ester dehydrase-isomerase"/>
    <property type="match status" value="1"/>
</dbReference>
<dbReference type="EMBL" id="CP006912">
    <property type="protein sequence ID" value="AHB48231.1"/>
    <property type="molecule type" value="Genomic_DNA"/>
</dbReference>
<evidence type="ECO:0000256" key="1">
    <source>
        <dbReference type="ARBA" id="ARBA00023239"/>
    </source>
</evidence>
<name>V5SBE3_9HYPH</name>